<dbReference type="Pfam" id="PF13527">
    <property type="entry name" value="Acetyltransf_9"/>
    <property type="match status" value="1"/>
</dbReference>
<evidence type="ECO:0000313" key="4">
    <source>
        <dbReference type="Proteomes" id="UP000095765"/>
    </source>
</evidence>
<proteinExistence type="predicted"/>
<dbReference type="InterPro" id="IPR051554">
    <property type="entry name" value="Acetyltransferase_Eis"/>
</dbReference>
<evidence type="ECO:0000259" key="1">
    <source>
        <dbReference type="PROSITE" id="PS51186"/>
    </source>
</evidence>
<organism evidence="2 4">
    <name type="scientific">Anaerotruncus colihominis</name>
    <dbReference type="NCBI Taxonomy" id="169435"/>
    <lineage>
        <taxon>Bacteria</taxon>
        <taxon>Bacillati</taxon>
        <taxon>Bacillota</taxon>
        <taxon>Clostridia</taxon>
        <taxon>Eubacteriales</taxon>
        <taxon>Oscillospiraceae</taxon>
        <taxon>Anaerotruncus</taxon>
    </lineage>
</organism>
<dbReference type="GO" id="GO:0030649">
    <property type="term" value="P:aminoglycoside antibiotic catabolic process"/>
    <property type="evidence" value="ECO:0007669"/>
    <property type="project" value="TreeGrafter"/>
</dbReference>
<reference evidence="2 4" key="1">
    <citation type="submission" date="2015-09" db="EMBL/GenBank/DDBJ databases">
        <authorList>
            <consortium name="Pathogen Informatics"/>
        </authorList>
    </citation>
    <scope>NUCLEOTIDE SEQUENCE [LARGE SCALE GENOMIC DNA]</scope>
    <source>
        <strain evidence="2 4">2789STDY5834939</strain>
    </source>
</reference>
<dbReference type="CDD" id="cd04301">
    <property type="entry name" value="NAT_SF"/>
    <property type="match status" value="1"/>
</dbReference>
<dbReference type="PANTHER" id="PTHR37817:SF1">
    <property type="entry name" value="N-ACETYLTRANSFERASE EIS"/>
    <property type="match status" value="1"/>
</dbReference>
<dbReference type="OrthoDB" id="1986015at2"/>
<dbReference type="Proteomes" id="UP000260828">
    <property type="component" value="Unassembled WGS sequence"/>
</dbReference>
<feature type="domain" description="N-acetyltransferase" evidence="1">
    <location>
        <begin position="1"/>
        <end position="147"/>
    </location>
</feature>
<dbReference type="EMBL" id="CZBE01000002">
    <property type="protein sequence ID" value="CUP32720.1"/>
    <property type="molecule type" value="Genomic_DNA"/>
</dbReference>
<sequence length="291" mass="32210">MIRFADEGMRGQLRELWSACFGDSNAYVDLYFEQHDAARHTMVFLDGDHIASMLSLLPMTVVTQAGILPARYVYAVATLPSYRGRGISTKLLSAAHKSMREAGVKLSVLVPSNAALYNFYGKRGFDTEFYSGRAIVPRDRIMPYEKSFAISEATASEFMLLRERAFAGRTMFVRWDGDALAYRLTETAFGGGETLLLEAGGTRAVAVCRNDGGSVRVKELALDGMDVRTALSVLQSKYNADEYHLTLPPDMACPFPLERVAAGVTCWYDAAARERVFEHPGRAPYISLVLD</sequence>
<evidence type="ECO:0000313" key="2">
    <source>
        <dbReference type="EMBL" id="CUP32720.1"/>
    </source>
</evidence>
<evidence type="ECO:0000313" key="5">
    <source>
        <dbReference type="Proteomes" id="UP000260828"/>
    </source>
</evidence>
<name>A0A174MEZ8_9FIRM</name>
<keyword evidence="2" id="KW-0808">Transferase</keyword>
<dbReference type="EMBL" id="QVME01000004">
    <property type="protein sequence ID" value="RGE67781.1"/>
    <property type="molecule type" value="Genomic_DNA"/>
</dbReference>
<accession>A0A174MEZ8</accession>
<dbReference type="PANTHER" id="PTHR37817">
    <property type="entry name" value="N-ACETYLTRANSFERASE EIS"/>
    <property type="match status" value="1"/>
</dbReference>
<dbReference type="Gene3D" id="3.40.630.30">
    <property type="match status" value="1"/>
</dbReference>
<dbReference type="InterPro" id="IPR016181">
    <property type="entry name" value="Acyl_CoA_acyltransferase"/>
</dbReference>
<dbReference type="AlphaFoldDB" id="A0A174MEZ8"/>
<dbReference type="PROSITE" id="PS51186">
    <property type="entry name" value="GNAT"/>
    <property type="match status" value="1"/>
</dbReference>
<dbReference type="RefSeq" id="WP_055243960.1">
    <property type="nucleotide sequence ID" value="NZ_CABIWA010000001.1"/>
</dbReference>
<protein>
    <submittedName>
        <fullName evidence="3">GNAT family N-acetyltransferase</fullName>
    </submittedName>
    <submittedName>
        <fullName evidence="2">Predicted acetyltransferase involved in intracellular survival and related acetyltransferases</fullName>
    </submittedName>
</protein>
<reference evidence="3 5" key="2">
    <citation type="submission" date="2018-08" db="EMBL/GenBank/DDBJ databases">
        <title>A genome reference for cultivated species of the human gut microbiota.</title>
        <authorList>
            <person name="Zou Y."/>
            <person name="Xue W."/>
            <person name="Luo G."/>
        </authorList>
    </citation>
    <scope>NUCLEOTIDE SEQUENCE [LARGE SCALE GENOMIC DNA]</scope>
    <source>
        <strain evidence="3 5">TF05-12AC</strain>
    </source>
</reference>
<dbReference type="GO" id="GO:0034069">
    <property type="term" value="F:aminoglycoside N-acetyltransferase activity"/>
    <property type="evidence" value="ECO:0007669"/>
    <property type="project" value="TreeGrafter"/>
</dbReference>
<dbReference type="InterPro" id="IPR000182">
    <property type="entry name" value="GNAT_dom"/>
</dbReference>
<gene>
    <name evidence="3" type="ORF">DXC40_09880</name>
    <name evidence="2" type="ORF">ERS852551_00471</name>
</gene>
<dbReference type="Proteomes" id="UP000095765">
    <property type="component" value="Unassembled WGS sequence"/>
</dbReference>
<evidence type="ECO:0000313" key="3">
    <source>
        <dbReference type="EMBL" id="RGE67781.1"/>
    </source>
</evidence>
<dbReference type="SUPFAM" id="SSF55729">
    <property type="entry name" value="Acyl-CoA N-acyltransferases (Nat)"/>
    <property type="match status" value="1"/>
</dbReference>